<dbReference type="AlphaFoldDB" id="A0A0R1RBF7"/>
<dbReference type="Proteomes" id="UP000051999">
    <property type="component" value="Unassembled WGS sequence"/>
</dbReference>
<dbReference type="PATRIC" id="fig|1114972.6.peg.796"/>
<dbReference type="PANTHER" id="PTHR14969">
    <property type="entry name" value="SPHINGOSINE-1-PHOSPHATE PHOSPHOHYDROLASE"/>
    <property type="match status" value="1"/>
</dbReference>
<dbReference type="STRING" id="1114972.FD35_GL000792"/>
<dbReference type="InterPro" id="IPR036938">
    <property type="entry name" value="PAP2/HPO_sf"/>
</dbReference>
<evidence type="ECO:0000313" key="4">
    <source>
        <dbReference type="Proteomes" id="UP000051999"/>
    </source>
</evidence>
<feature type="transmembrane region" description="Helical" evidence="1">
    <location>
        <begin position="89"/>
        <end position="109"/>
    </location>
</feature>
<protein>
    <recommendedName>
        <fullName evidence="2">Phosphatidic acid phosphatase type 2/haloperoxidase domain-containing protein</fullName>
    </recommendedName>
</protein>
<dbReference type="Pfam" id="PF01569">
    <property type="entry name" value="PAP2"/>
    <property type="match status" value="1"/>
</dbReference>
<dbReference type="SUPFAM" id="SSF48317">
    <property type="entry name" value="Acid phosphatase/Vanadium-dependent haloperoxidase"/>
    <property type="match status" value="1"/>
</dbReference>
<dbReference type="SMART" id="SM00014">
    <property type="entry name" value="acidPPc"/>
    <property type="match status" value="1"/>
</dbReference>
<name>A0A0R1RBF7_9LACO</name>
<keyword evidence="1" id="KW-0812">Transmembrane</keyword>
<proteinExistence type="predicted"/>
<dbReference type="CDD" id="cd03392">
    <property type="entry name" value="PAP2_like_2"/>
    <property type="match status" value="1"/>
</dbReference>
<feature type="transmembrane region" description="Helical" evidence="1">
    <location>
        <begin position="129"/>
        <end position="149"/>
    </location>
</feature>
<dbReference type="EMBL" id="AZFF01000013">
    <property type="protein sequence ID" value="KRL53961.1"/>
    <property type="molecule type" value="Genomic_DNA"/>
</dbReference>
<feature type="transmembrane region" description="Helical" evidence="1">
    <location>
        <begin position="156"/>
        <end position="178"/>
    </location>
</feature>
<organism evidence="3 4">
    <name type="scientific">Furfurilactobacillus rossiae DSM 15814</name>
    <dbReference type="NCBI Taxonomy" id="1114972"/>
    <lineage>
        <taxon>Bacteria</taxon>
        <taxon>Bacillati</taxon>
        <taxon>Bacillota</taxon>
        <taxon>Bacilli</taxon>
        <taxon>Lactobacillales</taxon>
        <taxon>Lactobacillaceae</taxon>
        <taxon>Furfurilactobacillus</taxon>
    </lineage>
</organism>
<keyword evidence="4" id="KW-1185">Reference proteome</keyword>
<keyword evidence="1" id="KW-1133">Transmembrane helix</keyword>
<dbReference type="OrthoDB" id="9789113at2"/>
<accession>A0A0R1RBF7</accession>
<sequence>MLIEKERGRGAILAVTTVLFLFLAIAAMRQSQILSLIDSELISHVHHDSTALTGVFKLITTLASPTLDLLYMIIIAGILWGFKYKIPALWAIGYGFGGNVLGTIIKKIVARQRPVGHMASDDGYSFPSGHVLGTFMVAAILFLVVLPLMQNNLQRLLIQTILCLWVLLVMFSRVYLQAHYATDTIGAVLLAYAWLQGAEYLYVWLAPKLKQVKFLSNSRGVED</sequence>
<feature type="transmembrane region" description="Helical" evidence="1">
    <location>
        <begin position="55"/>
        <end position="82"/>
    </location>
</feature>
<feature type="domain" description="Phosphatidic acid phosphatase type 2/haloperoxidase" evidence="2">
    <location>
        <begin position="91"/>
        <end position="199"/>
    </location>
</feature>
<keyword evidence="1" id="KW-0472">Membrane</keyword>
<dbReference type="eggNOG" id="COG0671">
    <property type="taxonomic scope" value="Bacteria"/>
</dbReference>
<evidence type="ECO:0000256" key="1">
    <source>
        <dbReference type="SAM" id="Phobius"/>
    </source>
</evidence>
<evidence type="ECO:0000313" key="3">
    <source>
        <dbReference type="EMBL" id="KRL53961.1"/>
    </source>
</evidence>
<gene>
    <name evidence="3" type="ORF">FD35_GL000792</name>
</gene>
<dbReference type="Gene3D" id="1.20.144.10">
    <property type="entry name" value="Phosphatidic acid phosphatase type 2/haloperoxidase"/>
    <property type="match status" value="1"/>
</dbReference>
<dbReference type="PANTHER" id="PTHR14969:SF13">
    <property type="entry name" value="AT30094P"/>
    <property type="match status" value="1"/>
</dbReference>
<dbReference type="InterPro" id="IPR000326">
    <property type="entry name" value="PAP2/HPO"/>
</dbReference>
<evidence type="ECO:0000259" key="2">
    <source>
        <dbReference type="SMART" id="SM00014"/>
    </source>
</evidence>
<dbReference type="RefSeq" id="WP_017260990.1">
    <property type="nucleotide sequence ID" value="NZ_AUAW01000014.1"/>
</dbReference>
<reference evidence="3 4" key="1">
    <citation type="journal article" date="2015" name="Genome Announc.">
        <title>Expanding the biotechnology potential of lactobacilli through comparative genomics of 213 strains and associated genera.</title>
        <authorList>
            <person name="Sun Z."/>
            <person name="Harris H.M."/>
            <person name="McCann A."/>
            <person name="Guo C."/>
            <person name="Argimon S."/>
            <person name="Zhang W."/>
            <person name="Yang X."/>
            <person name="Jeffery I.B."/>
            <person name="Cooney J.C."/>
            <person name="Kagawa T.F."/>
            <person name="Liu W."/>
            <person name="Song Y."/>
            <person name="Salvetti E."/>
            <person name="Wrobel A."/>
            <person name="Rasinkangas P."/>
            <person name="Parkhill J."/>
            <person name="Rea M.C."/>
            <person name="O'Sullivan O."/>
            <person name="Ritari J."/>
            <person name="Douillard F.P."/>
            <person name="Paul Ross R."/>
            <person name="Yang R."/>
            <person name="Briner A.E."/>
            <person name="Felis G.E."/>
            <person name="de Vos W.M."/>
            <person name="Barrangou R."/>
            <person name="Klaenhammer T.R."/>
            <person name="Caufield P.W."/>
            <person name="Cui Y."/>
            <person name="Zhang H."/>
            <person name="O'Toole P.W."/>
        </authorList>
    </citation>
    <scope>NUCLEOTIDE SEQUENCE [LARGE SCALE GENOMIC DNA]</scope>
    <source>
        <strain evidence="3 4">DSM 15814</strain>
    </source>
</reference>
<feature type="transmembrane region" description="Helical" evidence="1">
    <location>
        <begin position="184"/>
        <end position="205"/>
    </location>
</feature>
<comment type="caution">
    <text evidence="3">The sequence shown here is derived from an EMBL/GenBank/DDBJ whole genome shotgun (WGS) entry which is preliminary data.</text>
</comment>